<keyword evidence="2" id="KW-1003">Cell membrane</keyword>
<dbReference type="GO" id="GO:0005886">
    <property type="term" value="C:plasma membrane"/>
    <property type="evidence" value="ECO:0007669"/>
    <property type="project" value="UniProtKB-SubCell"/>
</dbReference>
<evidence type="ECO:0000256" key="6">
    <source>
        <dbReference type="SAM" id="Phobius"/>
    </source>
</evidence>
<proteinExistence type="predicted"/>
<comment type="subcellular location">
    <subcellularLocation>
        <location evidence="1">Cell membrane</location>
        <topology evidence="1">Multi-pass membrane protein</topology>
    </subcellularLocation>
</comment>
<sequence>MKAKTIIKDLPKLLKKTGVNWLDSGPFELSAIVAYYAILSLPALIVIILNLVGNIWGREIVQGELLDEITNAVGIQTAESIRVMMLDRGDESVSIFTTIIGIGTLIYGSTGVFYQLQAAFDKIWKVKENPNTNGFLKIIFDRLKSFGFILIIGFLLLISFVLTALISAFSKRIEVFVPDNLFEYVYVIDFLMSILFIYILFAAMFKYLPGKNVRWRAVKVGAGLTAILFVIGKYLLAWYFNTMEPGSTYGAAGSVILIMLWVSYSSLILFFGANFTKVYADMYLNNKDDEVIIK</sequence>
<organism evidence="7 8">
    <name type="scientific">Polaribacter aestuariivivens</name>
    <dbReference type="NCBI Taxonomy" id="2304626"/>
    <lineage>
        <taxon>Bacteria</taxon>
        <taxon>Pseudomonadati</taxon>
        <taxon>Bacteroidota</taxon>
        <taxon>Flavobacteriia</taxon>
        <taxon>Flavobacteriales</taxon>
        <taxon>Flavobacteriaceae</taxon>
    </lineage>
</organism>
<dbReference type="Pfam" id="PF03631">
    <property type="entry name" value="Virul_fac_BrkB"/>
    <property type="match status" value="1"/>
</dbReference>
<dbReference type="EMBL" id="VANR01000002">
    <property type="protein sequence ID" value="TMM31199.1"/>
    <property type="molecule type" value="Genomic_DNA"/>
</dbReference>
<keyword evidence="4 6" id="KW-1133">Transmembrane helix</keyword>
<dbReference type="InterPro" id="IPR017039">
    <property type="entry name" value="Virul_fac_BrkB"/>
</dbReference>
<feature type="transmembrane region" description="Helical" evidence="6">
    <location>
        <begin position="184"/>
        <end position="208"/>
    </location>
</feature>
<dbReference type="OrthoDB" id="9797028at2"/>
<name>A0A5S3NC57_9FLAO</name>
<feature type="transmembrane region" description="Helical" evidence="6">
    <location>
        <begin position="93"/>
        <end position="116"/>
    </location>
</feature>
<reference evidence="7 8" key="1">
    <citation type="submission" date="2019-05" db="EMBL/GenBank/DDBJ databases">
        <title>Polaribacter aestuariivivens sp. nov., isolated from a tidal flat.</title>
        <authorList>
            <person name="Yoon J.-H."/>
        </authorList>
    </citation>
    <scope>NUCLEOTIDE SEQUENCE [LARGE SCALE GENOMIC DNA]</scope>
    <source>
        <strain evidence="7 8">DBTF-3</strain>
    </source>
</reference>
<evidence type="ECO:0000313" key="8">
    <source>
        <dbReference type="Proteomes" id="UP000307140"/>
    </source>
</evidence>
<feature type="transmembrane region" description="Helical" evidence="6">
    <location>
        <begin position="220"/>
        <end position="240"/>
    </location>
</feature>
<dbReference type="Proteomes" id="UP000307140">
    <property type="component" value="Unassembled WGS sequence"/>
</dbReference>
<comment type="caution">
    <text evidence="7">The sequence shown here is derived from an EMBL/GenBank/DDBJ whole genome shotgun (WGS) entry which is preliminary data.</text>
</comment>
<evidence type="ECO:0000256" key="4">
    <source>
        <dbReference type="ARBA" id="ARBA00022989"/>
    </source>
</evidence>
<protein>
    <submittedName>
        <fullName evidence="7">YihY/virulence factor BrkB family protein</fullName>
    </submittedName>
</protein>
<evidence type="ECO:0000313" key="7">
    <source>
        <dbReference type="EMBL" id="TMM31199.1"/>
    </source>
</evidence>
<dbReference type="AlphaFoldDB" id="A0A5S3NC57"/>
<accession>A0A5S3NC57</accession>
<gene>
    <name evidence="7" type="ORF">FDT66_04315</name>
</gene>
<feature type="transmembrane region" description="Helical" evidence="6">
    <location>
        <begin position="146"/>
        <end position="169"/>
    </location>
</feature>
<dbReference type="NCBIfam" id="TIGR00765">
    <property type="entry name" value="yihY_not_rbn"/>
    <property type="match status" value="1"/>
</dbReference>
<keyword evidence="8" id="KW-1185">Reference proteome</keyword>
<dbReference type="PANTHER" id="PTHR30213">
    <property type="entry name" value="INNER MEMBRANE PROTEIN YHJD"/>
    <property type="match status" value="1"/>
</dbReference>
<feature type="transmembrane region" description="Helical" evidence="6">
    <location>
        <begin position="252"/>
        <end position="273"/>
    </location>
</feature>
<evidence type="ECO:0000256" key="2">
    <source>
        <dbReference type="ARBA" id="ARBA00022475"/>
    </source>
</evidence>
<keyword evidence="5 6" id="KW-0472">Membrane</keyword>
<keyword evidence="3 6" id="KW-0812">Transmembrane</keyword>
<dbReference type="PIRSF" id="PIRSF035875">
    <property type="entry name" value="RNase_BN"/>
    <property type="match status" value="1"/>
</dbReference>
<dbReference type="PANTHER" id="PTHR30213:SF1">
    <property type="entry name" value="INNER MEMBRANE PROTEIN YHJD"/>
    <property type="match status" value="1"/>
</dbReference>
<dbReference type="RefSeq" id="WP_138534929.1">
    <property type="nucleotide sequence ID" value="NZ_VANR01000002.1"/>
</dbReference>
<evidence type="ECO:0000256" key="1">
    <source>
        <dbReference type="ARBA" id="ARBA00004651"/>
    </source>
</evidence>
<feature type="transmembrane region" description="Helical" evidence="6">
    <location>
        <begin position="33"/>
        <end position="56"/>
    </location>
</feature>
<evidence type="ECO:0000256" key="3">
    <source>
        <dbReference type="ARBA" id="ARBA00022692"/>
    </source>
</evidence>
<evidence type="ECO:0000256" key="5">
    <source>
        <dbReference type="ARBA" id="ARBA00023136"/>
    </source>
</evidence>